<feature type="domain" description="Serpin" evidence="3">
    <location>
        <begin position="76"/>
        <end position="442"/>
    </location>
</feature>
<evidence type="ECO:0000313" key="5">
    <source>
        <dbReference type="Proteomes" id="UP001500827"/>
    </source>
</evidence>
<feature type="compositionally biased region" description="Pro residues" evidence="2">
    <location>
        <begin position="34"/>
        <end position="60"/>
    </location>
</feature>
<dbReference type="PANTHER" id="PTHR11461">
    <property type="entry name" value="SERINE PROTEASE INHIBITOR, SERPIN"/>
    <property type="match status" value="1"/>
</dbReference>
<dbReference type="EMBL" id="BAABBM010000001">
    <property type="protein sequence ID" value="GAA3894851.1"/>
    <property type="molecule type" value="Genomic_DNA"/>
</dbReference>
<dbReference type="InterPro" id="IPR042178">
    <property type="entry name" value="Serpin_sf_1"/>
</dbReference>
<feature type="compositionally biased region" description="Low complexity" evidence="2">
    <location>
        <begin position="24"/>
        <end position="33"/>
    </location>
</feature>
<dbReference type="Gene3D" id="2.30.39.10">
    <property type="entry name" value="Alpha-1-antitrypsin, domain 1"/>
    <property type="match status" value="1"/>
</dbReference>
<feature type="region of interest" description="Disordered" evidence="2">
    <location>
        <begin position="1"/>
        <end position="64"/>
    </location>
</feature>
<sequence length="446" mass="48202">MSTGAANSPGSAATPPLVRCCSSPEEVAAAQAQFPPPPPPPPPRPVIVPDPPEPPPPPPAAGAERTIAKGNREFALALYRQLAASRGNVFISPISLAGAFGPVAVGARGKTRTEIGKVLGFPADDKVLNADLGSILHRLESDGDGHQVSITNALWLGKGWSIEPDFVEIAKRSYDSEVETLNFGDQAAATARINDWVDRKTNSRIPKLFKPGDLDAGTSLVVTNAVHFVGQWREAFDPRQTRVQPFYLSDGTTRDVPMMSSEHMRSIYLGGGEVHPAADSVELLELPYKGNRLSMVVILPSARNGLPAVEAGLSPEKLDKWLERLDSAKLFGEEVQLPEMQFESSYELVKPLKALGMRVPFTNAANFTGISTDRGNPLYIDTVVHKTFLKVDEKGTEAAAATGIAFRGERDHWSFRADHPFLFLIRDKPTGAILFMGRFSEPPGPS</sequence>
<evidence type="ECO:0000313" key="4">
    <source>
        <dbReference type="EMBL" id="GAA3894851.1"/>
    </source>
</evidence>
<feature type="compositionally biased region" description="Polar residues" evidence="2">
    <location>
        <begin position="1"/>
        <end position="11"/>
    </location>
</feature>
<proteinExistence type="inferred from homology"/>
<organism evidence="4 5">
    <name type="scientific">Sphingomonas limnosediminicola</name>
    <dbReference type="NCBI Taxonomy" id="940133"/>
    <lineage>
        <taxon>Bacteria</taxon>
        <taxon>Pseudomonadati</taxon>
        <taxon>Pseudomonadota</taxon>
        <taxon>Alphaproteobacteria</taxon>
        <taxon>Sphingomonadales</taxon>
        <taxon>Sphingomonadaceae</taxon>
        <taxon>Sphingomonas</taxon>
    </lineage>
</organism>
<dbReference type="SUPFAM" id="SSF56574">
    <property type="entry name" value="Serpins"/>
    <property type="match status" value="1"/>
</dbReference>
<evidence type="ECO:0000256" key="1">
    <source>
        <dbReference type="RuleBase" id="RU000411"/>
    </source>
</evidence>
<dbReference type="Proteomes" id="UP001500827">
    <property type="component" value="Unassembled WGS sequence"/>
</dbReference>
<comment type="similarity">
    <text evidence="1">Belongs to the serpin family.</text>
</comment>
<dbReference type="InterPro" id="IPR042185">
    <property type="entry name" value="Serpin_sf_2"/>
</dbReference>
<dbReference type="Pfam" id="PF00079">
    <property type="entry name" value="Serpin"/>
    <property type="match status" value="1"/>
</dbReference>
<dbReference type="InterPro" id="IPR000215">
    <property type="entry name" value="Serpin_fam"/>
</dbReference>
<dbReference type="InterPro" id="IPR036186">
    <property type="entry name" value="Serpin_sf"/>
</dbReference>
<dbReference type="Gene3D" id="3.30.497.10">
    <property type="entry name" value="Antithrombin, subunit I, domain 2"/>
    <property type="match status" value="1"/>
</dbReference>
<dbReference type="InterPro" id="IPR023795">
    <property type="entry name" value="Serpin_CS"/>
</dbReference>
<evidence type="ECO:0000259" key="3">
    <source>
        <dbReference type="SMART" id="SM00093"/>
    </source>
</evidence>
<evidence type="ECO:0000256" key="2">
    <source>
        <dbReference type="SAM" id="MobiDB-lite"/>
    </source>
</evidence>
<keyword evidence="5" id="KW-1185">Reference proteome</keyword>
<gene>
    <name evidence="4" type="ORF">GCM10022276_12460</name>
</gene>
<name>A0ABP7L824_9SPHN</name>
<dbReference type="CDD" id="cd19590">
    <property type="entry name" value="serpin_thermopin-like"/>
    <property type="match status" value="1"/>
</dbReference>
<dbReference type="PANTHER" id="PTHR11461:SF211">
    <property type="entry name" value="GH10112P-RELATED"/>
    <property type="match status" value="1"/>
</dbReference>
<dbReference type="SMART" id="SM00093">
    <property type="entry name" value="SERPIN"/>
    <property type="match status" value="1"/>
</dbReference>
<accession>A0ABP7L824</accession>
<protein>
    <submittedName>
        <fullName evidence="4">Serpin family protein</fullName>
    </submittedName>
</protein>
<dbReference type="PROSITE" id="PS00284">
    <property type="entry name" value="SERPIN"/>
    <property type="match status" value="1"/>
</dbReference>
<comment type="caution">
    <text evidence="4">The sequence shown here is derived from an EMBL/GenBank/DDBJ whole genome shotgun (WGS) entry which is preliminary data.</text>
</comment>
<reference evidence="5" key="1">
    <citation type="journal article" date="2019" name="Int. J. Syst. Evol. Microbiol.">
        <title>The Global Catalogue of Microorganisms (GCM) 10K type strain sequencing project: providing services to taxonomists for standard genome sequencing and annotation.</title>
        <authorList>
            <consortium name="The Broad Institute Genomics Platform"/>
            <consortium name="The Broad Institute Genome Sequencing Center for Infectious Disease"/>
            <person name="Wu L."/>
            <person name="Ma J."/>
        </authorList>
    </citation>
    <scope>NUCLEOTIDE SEQUENCE [LARGE SCALE GENOMIC DNA]</scope>
    <source>
        <strain evidence="5">JCM 17543</strain>
    </source>
</reference>
<dbReference type="InterPro" id="IPR023796">
    <property type="entry name" value="Serpin_dom"/>
</dbReference>